<dbReference type="EMBL" id="CACRSY010000015">
    <property type="protein sequence ID" value="VYT27333.1"/>
    <property type="molecule type" value="Genomic_DNA"/>
</dbReference>
<evidence type="ECO:0000256" key="3">
    <source>
        <dbReference type="ARBA" id="ARBA00022679"/>
    </source>
</evidence>
<dbReference type="PANTHER" id="PTHR35863:SF1">
    <property type="entry name" value="COBALT-PRECORRIN-5B C(1)-METHYLTRANSFERASE"/>
    <property type="match status" value="1"/>
</dbReference>
<gene>
    <name evidence="5" type="primary">cbiD</name>
    <name evidence="6" type="ORF">BHLFYP23_00968</name>
</gene>
<dbReference type="GO" id="GO:0032259">
    <property type="term" value="P:methylation"/>
    <property type="evidence" value="ECO:0007669"/>
    <property type="project" value="UniProtKB-KW"/>
</dbReference>
<evidence type="ECO:0000256" key="1">
    <source>
        <dbReference type="ARBA" id="ARBA00022573"/>
    </source>
</evidence>
<comment type="catalytic activity">
    <reaction evidence="5">
        <text>Co-precorrin-5B + S-adenosyl-L-methionine = Co-precorrin-6A + S-adenosyl-L-homocysteine</text>
        <dbReference type="Rhea" id="RHEA:26285"/>
        <dbReference type="ChEBI" id="CHEBI:57856"/>
        <dbReference type="ChEBI" id="CHEBI:59789"/>
        <dbReference type="ChEBI" id="CHEBI:60063"/>
        <dbReference type="ChEBI" id="CHEBI:60064"/>
        <dbReference type="EC" id="2.1.1.195"/>
    </reaction>
</comment>
<keyword evidence="2 5" id="KW-0489">Methyltransferase</keyword>
<dbReference type="InterPro" id="IPR036074">
    <property type="entry name" value="CbiD_sf"/>
</dbReference>
<comment type="similarity">
    <text evidence="5">Belongs to the CbiD family.</text>
</comment>
<dbReference type="Gene3D" id="3.30.2110.10">
    <property type="entry name" value="CbiD-like"/>
    <property type="match status" value="1"/>
</dbReference>
<dbReference type="NCBIfam" id="TIGR00312">
    <property type="entry name" value="cbiD"/>
    <property type="match status" value="1"/>
</dbReference>
<name>A0A6N2VCV3_BLAHA</name>
<evidence type="ECO:0000256" key="2">
    <source>
        <dbReference type="ARBA" id="ARBA00022603"/>
    </source>
</evidence>
<dbReference type="Pfam" id="PF01888">
    <property type="entry name" value="CbiD"/>
    <property type="match status" value="1"/>
</dbReference>
<evidence type="ECO:0000256" key="4">
    <source>
        <dbReference type="ARBA" id="ARBA00022691"/>
    </source>
</evidence>
<dbReference type="GO" id="GO:0019251">
    <property type="term" value="P:anaerobic cobalamin biosynthetic process"/>
    <property type="evidence" value="ECO:0007669"/>
    <property type="project" value="UniProtKB-UniRule"/>
</dbReference>
<dbReference type="AlphaFoldDB" id="A0A6N2VCV3"/>
<evidence type="ECO:0000313" key="6">
    <source>
        <dbReference type="EMBL" id="VYT27333.1"/>
    </source>
</evidence>
<dbReference type="GO" id="GO:0008168">
    <property type="term" value="F:methyltransferase activity"/>
    <property type="evidence" value="ECO:0007669"/>
    <property type="project" value="UniProtKB-UniRule"/>
</dbReference>
<dbReference type="SUPFAM" id="SSF111342">
    <property type="entry name" value="CbiD-like"/>
    <property type="match status" value="1"/>
</dbReference>
<keyword evidence="3 5" id="KW-0808">Transferase</keyword>
<accession>A0A6N2VCV3</accession>
<evidence type="ECO:0000256" key="5">
    <source>
        <dbReference type="HAMAP-Rule" id="MF_00787"/>
    </source>
</evidence>
<comment type="function">
    <text evidence="5">Catalyzes the methylation of C-1 in cobalt-precorrin-5B to form cobalt-precorrin-6A.</text>
</comment>
<reference evidence="6" key="1">
    <citation type="submission" date="2019-11" db="EMBL/GenBank/DDBJ databases">
        <authorList>
            <person name="Feng L."/>
        </authorList>
    </citation>
    <scope>NUCLEOTIDE SEQUENCE</scope>
    <source>
        <strain evidence="6">BhanseniiLFYP23</strain>
    </source>
</reference>
<keyword evidence="1 5" id="KW-0169">Cobalamin biosynthesis</keyword>
<dbReference type="HAMAP" id="MF_00787">
    <property type="entry name" value="CbiD"/>
    <property type="match status" value="1"/>
</dbReference>
<organism evidence="6">
    <name type="scientific">Blautia hansenii</name>
    <name type="common">Ruminococcus hansenii</name>
    <dbReference type="NCBI Taxonomy" id="1322"/>
    <lineage>
        <taxon>Bacteria</taxon>
        <taxon>Bacillati</taxon>
        <taxon>Bacillota</taxon>
        <taxon>Clostridia</taxon>
        <taxon>Lachnospirales</taxon>
        <taxon>Lachnospiraceae</taxon>
        <taxon>Blautia</taxon>
    </lineage>
</organism>
<proteinExistence type="inferred from homology"/>
<keyword evidence="4 5" id="KW-0949">S-adenosyl-L-methionine</keyword>
<dbReference type="PANTHER" id="PTHR35863">
    <property type="entry name" value="COBALT-PRECORRIN-5B C(1)-METHYLTRANSFERASE"/>
    <property type="match status" value="1"/>
</dbReference>
<comment type="pathway">
    <text evidence="5">Cofactor biosynthesis; adenosylcobalamin biosynthesis; cob(II)yrinate a,c-diamide from sirohydrochlorin (anaerobic route): step 6/10.</text>
</comment>
<dbReference type="InterPro" id="IPR002748">
    <property type="entry name" value="CbiD"/>
</dbReference>
<dbReference type="EC" id="2.1.1.195" evidence="5"/>
<dbReference type="UniPathway" id="UPA00148">
    <property type="reaction ID" value="UER00227"/>
</dbReference>
<sequence length="390" mass="42678">MEEKTGLEEYYSIVNNKKMRFGYTTGSCATGAAKAAALMLFAGQEQRYVDFMTPKGISLHLKVLHITRGENWVSCAIQKDGGDDPDATSGIEIFAKVEKTENRGVCIEGGIGVGRITKKGLEQPLGNAAINKVPRAMIQRELENVCNDADYEGGLLVTVSVPKGAEIAKRTFNPRLGIEGGISILGTSGIVEPMSEAALIKSIEVEMRQKVENGAKYLLITPGNYGAAYMKEHLCLPFEENIKCSNYVGEALDMAVSMGVEGILFISHIGKFVKVAAGIMNTHSRCADARAEILSANALRAGISLESAKEILNTVTTDEALEIIQREGLLNPVMKELTDRILFYLNHRAYNRMLLGAVLYSNEFGYLGETENVKELTDLLNHQYRKGQEE</sequence>
<dbReference type="RefSeq" id="WP_156342686.1">
    <property type="nucleotide sequence ID" value="NZ_CACRSY010000015.1"/>
</dbReference>
<protein>
    <recommendedName>
        <fullName evidence="5">Cobalt-precorrin-5B C(1)-methyltransferase</fullName>
        <ecNumber evidence="5">2.1.1.195</ecNumber>
    </recommendedName>
    <alternativeName>
        <fullName evidence="5">Cobalt-precorrin-6A synthase</fullName>
    </alternativeName>
</protein>
<dbReference type="PIRSF" id="PIRSF026782">
    <property type="entry name" value="CbiD"/>
    <property type="match status" value="1"/>
</dbReference>